<reference evidence="10 11" key="1">
    <citation type="submission" date="2017-02" db="EMBL/GenBank/DDBJ databases">
        <authorList>
            <person name="Peterson S.W."/>
        </authorList>
    </citation>
    <scope>NUCLEOTIDE SEQUENCE [LARGE SCALE GENOMIC DNA]</scope>
    <source>
        <strain evidence="10 11">DSM 18034</strain>
    </source>
</reference>
<evidence type="ECO:0000256" key="7">
    <source>
        <dbReference type="RuleBase" id="RU004504"/>
    </source>
</evidence>
<dbReference type="GO" id="GO:0031071">
    <property type="term" value="F:cysteine desulfurase activity"/>
    <property type="evidence" value="ECO:0007669"/>
    <property type="project" value="UniProtKB-UniRule"/>
</dbReference>
<proteinExistence type="inferred from homology"/>
<evidence type="ECO:0000313" key="11">
    <source>
        <dbReference type="Proteomes" id="UP000189733"/>
    </source>
</evidence>
<dbReference type="InterPro" id="IPR015421">
    <property type="entry name" value="PyrdxlP-dep_Trfase_major"/>
</dbReference>
<keyword evidence="4 8" id="KW-0808">Transferase</keyword>
<evidence type="ECO:0000313" key="10">
    <source>
        <dbReference type="EMBL" id="SKA67108.1"/>
    </source>
</evidence>
<dbReference type="OrthoDB" id="9808002at2"/>
<dbReference type="PROSITE" id="PS00595">
    <property type="entry name" value="AA_TRANSFER_CLASS_5"/>
    <property type="match status" value="1"/>
</dbReference>
<dbReference type="InterPro" id="IPR000192">
    <property type="entry name" value="Aminotrans_V_dom"/>
</dbReference>
<dbReference type="InterPro" id="IPR015424">
    <property type="entry name" value="PyrdxlP-dep_Trfase"/>
</dbReference>
<feature type="domain" description="Aminotransferase class V" evidence="9">
    <location>
        <begin position="24"/>
        <end position="392"/>
    </location>
</feature>
<dbReference type="InterPro" id="IPR015422">
    <property type="entry name" value="PyrdxlP-dep_Trfase_small"/>
</dbReference>
<evidence type="ECO:0000259" key="9">
    <source>
        <dbReference type="Pfam" id="PF00266"/>
    </source>
</evidence>
<evidence type="ECO:0000256" key="5">
    <source>
        <dbReference type="ARBA" id="ARBA00022898"/>
    </source>
</evidence>
<dbReference type="InterPro" id="IPR020578">
    <property type="entry name" value="Aminotrans_V_PyrdxlP_BS"/>
</dbReference>
<dbReference type="Pfam" id="PF00266">
    <property type="entry name" value="Aminotran_5"/>
    <property type="match status" value="1"/>
</dbReference>
<dbReference type="InterPro" id="IPR010970">
    <property type="entry name" value="Cys_dSase_SufS"/>
</dbReference>
<keyword evidence="11" id="KW-1185">Reference proteome</keyword>
<dbReference type="GO" id="GO:0016829">
    <property type="term" value="F:lyase activity"/>
    <property type="evidence" value="ECO:0007669"/>
    <property type="project" value="UniProtKB-KW"/>
</dbReference>
<dbReference type="EC" id="2.8.1.7" evidence="8"/>
<comment type="function">
    <text evidence="2 8">Catalyzes the removal of elemental sulfur and selenium atoms from L-cysteine, L-cystine, L-selenocysteine, and L-selenocystine to produce L-alanine.</text>
</comment>
<dbReference type="Gene3D" id="3.40.640.10">
    <property type="entry name" value="Type I PLP-dependent aspartate aminotransferase-like (Major domain)"/>
    <property type="match status" value="1"/>
</dbReference>
<evidence type="ECO:0000256" key="1">
    <source>
        <dbReference type="ARBA" id="ARBA00001933"/>
    </source>
</evidence>
<dbReference type="PANTHER" id="PTHR43586">
    <property type="entry name" value="CYSTEINE DESULFURASE"/>
    <property type="match status" value="1"/>
</dbReference>
<comment type="catalytic activity">
    <reaction evidence="6 8">
        <text>(sulfur carrier)-H + L-cysteine = (sulfur carrier)-SH + L-alanine</text>
        <dbReference type="Rhea" id="RHEA:43892"/>
        <dbReference type="Rhea" id="RHEA-COMP:14737"/>
        <dbReference type="Rhea" id="RHEA-COMP:14739"/>
        <dbReference type="ChEBI" id="CHEBI:29917"/>
        <dbReference type="ChEBI" id="CHEBI:35235"/>
        <dbReference type="ChEBI" id="CHEBI:57972"/>
        <dbReference type="ChEBI" id="CHEBI:64428"/>
        <dbReference type="EC" id="2.8.1.7"/>
    </reaction>
</comment>
<dbReference type="InterPro" id="IPR016454">
    <property type="entry name" value="Cysteine_dSase"/>
</dbReference>
<evidence type="ECO:0000256" key="2">
    <source>
        <dbReference type="ARBA" id="ARBA00002824"/>
    </source>
</evidence>
<dbReference type="GO" id="GO:0030170">
    <property type="term" value="F:pyridoxal phosphate binding"/>
    <property type="evidence" value="ECO:0007669"/>
    <property type="project" value="UniProtKB-UniRule"/>
</dbReference>
<evidence type="ECO:0000256" key="6">
    <source>
        <dbReference type="ARBA" id="ARBA00050776"/>
    </source>
</evidence>
<dbReference type="Gene3D" id="3.90.1150.10">
    <property type="entry name" value="Aspartate Aminotransferase, domain 1"/>
    <property type="match status" value="1"/>
</dbReference>
<comment type="cofactor">
    <cofactor evidence="1 7">
        <name>pyridoxal 5'-phosphate</name>
        <dbReference type="ChEBI" id="CHEBI:597326"/>
    </cofactor>
</comment>
<gene>
    <name evidence="10" type="ORF">SAMN02745702_00762</name>
</gene>
<accession>A0A1T4VQH3</accession>
<protein>
    <recommendedName>
        <fullName evidence="8">Cysteine desulfurase</fullName>
        <ecNumber evidence="8">2.8.1.7</ecNumber>
    </recommendedName>
</protein>
<dbReference type="PANTHER" id="PTHR43586:SF8">
    <property type="entry name" value="CYSTEINE DESULFURASE 1, CHLOROPLASTIC"/>
    <property type="match status" value="1"/>
</dbReference>
<evidence type="ECO:0000256" key="8">
    <source>
        <dbReference type="RuleBase" id="RU004506"/>
    </source>
</evidence>
<organism evidence="10 11">
    <name type="scientific">Desulfobaculum bizertense DSM 18034</name>
    <dbReference type="NCBI Taxonomy" id="1121442"/>
    <lineage>
        <taxon>Bacteria</taxon>
        <taxon>Pseudomonadati</taxon>
        <taxon>Thermodesulfobacteriota</taxon>
        <taxon>Desulfovibrionia</taxon>
        <taxon>Desulfovibrionales</taxon>
        <taxon>Desulfovibrionaceae</taxon>
        <taxon>Desulfobaculum</taxon>
    </lineage>
</organism>
<keyword evidence="5 8" id="KW-0663">Pyridoxal phosphate</keyword>
<dbReference type="AlphaFoldDB" id="A0A1T4VQH3"/>
<comment type="similarity">
    <text evidence="3 8">Belongs to the class-V pyridoxal-phosphate-dependent aminotransferase family. Csd subfamily.</text>
</comment>
<dbReference type="EMBL" id="FUYA01000002">
    <property type="protein sequence ID" value="SKA67108.1"/>
    <property type="molecule type" value="Genomic_DNA"/>
</dbReference>
<dbReference type="GO" id="GO:0006534">
    <property type="term" value="P:cysteine metabolic process"/>
    <property type="evidence" value="ECO:0007669"/>
    <property type="project" value="UniProtKB-UniRule"/>
</dbReference>
<dbReference type="RefSeq" id="WP_078684073.1">
    <property type="nucleotide sequence ID" value="NZ_FUYA01000002.1"/>
</dbReference>
<dbReference type="SUPFAM" id="SSF53383">
    <property type="entry name" value="PLP-dependent transferases"/>
    <property type="match status" value="1"/>
</dbReference>
<name>A0A1T4VQH3_9BACT</name>
<evidence type="ECO:0000256" key="4">
    <source>
        <dbReference type="ARBA" id="ARBA00022679"/>
    </source>
</evidence>
<dbReference type="CDD" id="cd06453">
    <property type="entry name" value="SufS_like"/>
    <property type="match status" value="1"/>
</dbReference>
<evidence type="ECO:0000256" key="3">
    <source>
        <dbReference type="ARBA" id="ARBA00010447"/>
    </source>
</evidence>
<dbReference type="PIRSF" id="PIRSF005572">
    <property type="entry name" value="NifS"/>
    <property type="match status" value="1"/>
</dbReference>
<dbReference type="Proteomes" id="UP000189733">
    <property type="component" value="Unassembled WGS sequence"/>
</dbReference>
<keyword evidence="10" id="KW-0456">Lyase</keyword>
<dbReference type="NCBIfam" id="TIGR01979">
    <property type="entry name" value="sufS"/>
    <property type="match status" value="1"/>
</dbReference>
<sequence>MTRDFVNTIRAQFPIFAKRTDAAVYLDSAATSQKPQCVLDALLQVYSSSNGNVHRSAHRFARECTDALECARGTVAAFLNAPAPQNIIFTKGATESLNLVAQSLTSSIRAGQTILVSALEHHSNLVPWQELCTRTGAILKIIPLTSDGDLDLVELEALLDSDVAVVSVAHVSNVLGTVLPIKEIGKLVRSSSSALFVVDGAQAVAHLPVDVQDLDVDFYCFSGHKVYGPNGIGVLYGRMDILDKLPPYQFGGEMIEQVSFEHTRYNTVPYKFEAGTPDYPAAIALRSALDFLTSTGWEAILKQEQEILDLATQELSAIPDLTIYGAPHIRSGLLSFNIAGIHHFDLEVMLDRYGVAVRSGHHCAEPLVHLLGTEGTVRASFGIYTNPEDIFALSTALKKSCALLKPQHSGAA</sequence>
<dbReference type="STRING" id="1121442.SAMN02745702_00762"/>